<dbReference type="AlphaFoldDB" id="A0AAV2NX22"/>
<evidence type="ECO:0000313" key="2">
    <source>
        <dbReference type="Proteomes" id="UP001497644"/>
    </source>
</evidence>
<organism evidence="1 2">
    <name type="scientific">Lasius platythorax</name>
    <dbReference type="NCBI Taxonomy" id="488582"/>
    <lineage>
        <taxon>Eukaryota</taxon>
        <taxon>Metazoa</taxon>
        <taxon>Ecdysozoa</taxon>
        <taxon>Arthropoda</taxon>
        <taxon>Hexapoda</taxon>
        <taxon>Insecta</taxon>
        <taxon>Pterygota</taxon>
        <taxon>Neoptera</taxon>
        <taxon>Endopterygota</taxon>
        <taxon>Hymenoptera</taxon>
        <taxon>Apocrita</taxon>
        <taxon>Aculeata</taxon>
        <taxon>Formicoidea</taxon>
        <taxon>Formicidae</taxon>
        <taxon>Formicinae</taxon>
        <taxon>Lasius</taxon>
        <taxon>Lasius</taxon>
    </lineage>
</organism>
<dbReference type="EMBL" id="OZ034827">
    <property type="protein sequence ID" value="CAL1683610.1"/>
    <property type="molecule type" value="Genomic_DNA"/>
</dbReference>
<reference evidence="1" key="1">
    <citation type="submission" date="2024-04" db="EMBL/GenBank/DDBJ databases">
        <authorList>
            <consortium name="Molecular Ecology Group"/>
        </authorList>
    </citation>
    <scope>NUCLEOTIDE SEQUENCE</scope>
</reference>
<protein>
    <submittedName>
        <fullName evidence="1">Uncharacterized protein</fullName>
    </submittedName>
</protein>
<keyword evidence="2" id="KW-1185">Reference proteome</keyword>
<evidence type="ECO:0000313" key="1">
    <source>
        <dbReference type="EMBL" id="CAL1683610.1"/>
    </source>
</evidence>
<proteinExistence type="predicted"/>
<name>A0AAV2NX22_9HYME</name>
<sequence>MLDDRLFVVDCMEEIHVRSSSFLIGEKKANYRIQMCAEGRRENETIQIHGTPVSGRPRCSSGMRQVGRKVKDFARANTSATRT</sequence>
<gene>
    <name evidence="1" type="ORF">LPLAT_LOCUS9303</name>
</gene>
<dbReference type="Proteomes" id="UP001497644">
    <property type="component" value="Chromosome 4"/>
</dbReference>
<accession>A0AAV2NX22</accession>